<protein>
    <recommendedName>
        <fullName evidence="1">Reverse transcriptase domain-containing protein</fullName>
    </recommendedName>
</protein>
<feature type="domain" description="Reverse transcriptase" evidence="1">
    <location>
        <begin position="177"/>
        <end position="306"/>
    </location>
</feature>
<dbReference type="CDD" id="cd01650">
    <property type="entry name" value="RT_nLTR_like"/>
    <property type="match status" value="1"/>
</dbReference>
<gene>
    <name evidence="2" type="ORF">NDU88_004281</name>
</gene>
<comment type="caution">
    <text evidence="2">The sequence shown here is derived from an EMBL/GenBank/DDBJ whole genome shotgun (WGS) entry which is preliminary data.</text>
</comment>
<dbReference type="EMBL" id="JANPWB010000005">
    <property type="protein sequence ID" value="KAJ1187506.1"/>
    <property type="molecule type" value="Genomic_DNA"/>
</dbReference>
<dbReference type="AlphaFoldDB" id="A0AAV7UG25"/>
<evidence type="ECO:0000313" key="3">
    <source>
        <dbReference type="Proteomes" id="UP001066276"/>
    </source>
</evidence>
<keyword evidence="3" id="KW-1185">Reference proteome</keyword>
<evidence type="ECO:0000313" key="2">
    <source>
        <dbReference type="EMBL" id="KAJ1187506.1"/>
    </source>
</evidence>
<reference evidence="2" key="1">
    <citation type="journal article" date="2022" name="bioRxiv">
        <title>Sequencing and chromosome-scale assembly of the giantPleurodeles waltlgenome.</title>
        <authorList>
            <person name="Brown T."/>
            <person name="Elewa A."/>
            <person name="Iarovenko S."/>
            <person name="Subramanian E."/>
            <person name="Araus A.J."/>
            <person name="Petzold A."/>
            <person name="Susuki M."/>
            <person name="Suzuki K.-i.T."/>
            <person name="Hayashi T."/>
            <person name="Toyoda A."/>
            <person name="Oliveira C."/>
            <person name="Osipova E."/>
            <person name="Leigh N.D."/>
            <person name="Simon A."/>
            <person name="Yun M.H."/>
        </authorList>
    </citation>
    <scope>NUCLEOTIDE SEQUENCE</scope>
    <source>
        <strain evidence="2">20211129_DDA</strain>
        <tissue evidence="2">Liver</tissue>
    </source>
</reference>
<organism evidence="2 3">
    <name type="scientific">Pleurodeles waltl</name>
    <name type="common">Iberian ribbed newt</name>
    <dbReference type="NCBI Taxonomy" id="8319"/>
    <lineage>
        <taxon>Eukaryota</taxon>
        <taxon>Metazoa</taxon>
        <taxon>Chordata</taxon>
        <taxon>Craniata</taxon>
        <taxon>Vertebrata</taxon>
        <taxon>Euteleostomi</taxon>
        <taxon>Amphibia</taxon>
        <taxon>Batrachia</taxon>
        <taxon>Caudata</taxon>
        <taxon>Salamandroidea</taxon>
        <taxon>Salamandridae</taxon>
        <taxon>Pleurodelinae</taxon>
        <taxon>Pleurodeles</taxon>
    </lineage>
</organism>
<dbReference type="PANTHER" id="PTHR31635">
    <property type="entry name" value="REVERSE TRANSCRIPTASE DOMAIN-CONTAINING PROTEIN-RELATED"/>
    <property type="match status" value="1"/>
</dbReference>
<dbReference type="InterPro" id="IPR043502">
    <property type="entry name" value="DNA/RNA_pol_sf"/>
</dbReference>
<name>A0AAV7UG25_PLEWA</name>
<sequence length="306" mass="34609">MAVYVGGFRRGHNYIFFYHRPVGGLIAALPPTARVVIRAYISRQYAEGDRAGRLLAWLVRQNSQPSPIGAIRLDSGTIVNSQVEMNDAFYTYYRSLYSSPLLLLRSKWLTSYSLPPRRCLQTAQADVLEGPICMEEMCLALSRMAHNKALASDGLTVEYFASQANHLLQPLLWVFNEAYDRVKLPDSMCEALIVMLPKPGRDPLEVRSYRPLSLLNSDFKVLRKILANRLLPFLPQLIHEDLSGFIPGRNTFPKISRLLRIIHNNNPESSPRTVALSLDIEKAFYTLSWDFLIETLGVMGFGAGYI</sequence>
<dbReference type="Proteomes" id="UP001066276">
    <property type="component" value="Chromosome 3_1"/>
</dbReference>
<dbReference type="PROSITE" id="PS50878">
    <property type="entry name" value="RT_POL"/>
    <property type="match status" value="1"/>
</dbReference>
<evidence type="ECO:0000259" key="1">
    <source>
        <dbReference type="PROSITE" id="PS50878"/>
    </source>
</evidence>
<accession>A0AAV7UG25</accession>
<dbReference type="SUPFAM" id="SSF56672">
    <property type="entry name" value="DNA/RNA polymerases"/>
    <property type="match status" value="1"/>
</dbReference>
<dbReference type="PANTHER" id="PTHR31635:SF196">
    <property type="entry name" value="REVERSE TRANSCRIPTASE DOMAIN-CONTAINING PROTEIN-RELATED"/>
    <property type="match status" value="1"/>
</dbReference>
<proteinExistence type="predicted"/>
<dbReference type="Pfam" id="PF00078">
    <property type="entry name" value="RVT_1"/>
    <property type="match status" value="1"/>
</dbReference>
<dbReference type="InterPro" id="IPR000477">
    <property type="entry name" value="RT_dom"/>
</dbReference>